<dbReference type="Proteomes" id="UP000641625">
    <property type="component" value="Unassembled WGS sequence"/>
</dbReference>
<reference evidence="1" key="1">
    <citation type="submission" date="2019-12" db="EMBL/GenBank/DDBJ databases">
        <title>Whole genome sequencing of Haloarcula argentinensis strain pws5.</title>
        <authorList>
            <person name="Verma D.K."/>
            <person name="Gopal K."/>
            <person name="Prasad E.S."/>
        </authorList>
    </citation>
    <scope>NUCLEOTIDE SEQUENCE</scope>
    <source>
        <strain evidence="1">Pws5</strain>
    </source>
</reference>
<organism evidence="1 2">
    <name type="scientific">Haloarcula argentinensis</name>
    <dbReference type="NCBI Taxonomy" id="43776"/>
    <lineage>
        <taxon>Archaea</taxon>
        <taxon>Methanobacteriati</taxon>
        <taxon>Methanobacteriota</taxon>
        <taxon>Stenosarchaea group</taxon>
        <taxon>Halobacteria</taxon>
        <taxon>Halobacteriales</taxon>
        <taxon>Haloarculaceae</taxon>
        <taxon>Haloarcula</taxon>
    </lineage>
</organism>
<gene>
    <name evidence="1" type="ORF">GOC77_18945</name>
</gene>
<accession>A0A847UAS6</accession>
<evidence type="ECO:0000313" key="2">
    <source>
        <dbReference type="Proteomes" id="UP000641625"/>
    </source>
</evidence>
<dbReference type="RefSeq" id="WP_170098689.1">
    <property type="nucleotide sequence ID" value="NZ_WOWA01000011.1"/>
</dbReference>
<sequence>MVRIINLSETELPVELTAVDDTGTAVRLYTGQIGTQGPTAGDGEVVLQPSEIMEPLQYDYYLTVFGSQRAKIIAKSLKSAYQSESSERLVGCVELSFAIRDPATDAEVWGDYTFWERCETAPGTVDPTTSS</sequence>
<dbReference type="EMBL" id="WOWA01000011">
    <property type="protein sequence ID" value="NLV15342.1"/>
    <property type="molecule type" value="Genomic_DNA"/>
</dbReference>
<dbReference type="AlphaFoldDB" id="A0A847UAS6"/>
<name>A0A847UAS6_HALAR</name>
<evidence type="ECO:0000313" key="1">
    <source>
        <dbReference type="EMBL" id="NLV15342.1"/>
    </source>
</evidence>
<comment type="caution">
    <text evidence="1">The sequence shown here is derived from an EMBL/GenBank/DDBJ whole genome shotgun (WGS) entry which is preliminary data.</text>
</comment>
<protein>
    <submittedName>
        <fullName evidence="1">Uncharacterized protein</fullName>
    </submittedName>
</protein>
<proteinExistence type="predicted"/>